<evidence type="ECO:0000313" key="10">
    <source>
        <dbReference type="EMBL" id="KAK6499718.1"/>
    </source>
</evidence>
<dbReference type="GO" id="GO:0046872">
    <property type="term" value="F:metal ion binding"/>
    <property type="evidence" value="ECO:0007669"/>
    <property type="project" value="UniProtKB-KW"/>
</dbReference>
<accession>A0AAV9W242</accession>
<evidence type="ECO:0000259" key="9">
    <source>
        <dbReference type="Pfam" id="PF04389"/>
    </source>
</evidence>
<comment type="similarity">
    <text evidence="2">Belongs to the peptidase M28 family. M28B subfamily.</text>
</comment>
<dbReference type="Gene3D" id="3.40.630.10">
    <property type="entry name" value="Zn peptidases"/>
    <property type="match status" value="1"/>
</dbReference>
<keyword evidence="6 7" id="KW-0862">Zinc</keyword>
<sequence length="517" mass="55229">MKCGSISAIAGFIAYASAGVVKPPQSGSMLSPPLDSAGMQALVTQERLLSNLKDLERIAYDNGGNRAFGLPGFAASLEYVKSHLATSRKYKSWTQDFEALFTEQTVKFTVDGKEYYVGSINYSMSSKPGLNTTFDITAPVVKGPIGAAACSVGAYSTIDVADKIVVISNGDCSDGGSVASRIRPAVLAGAAGVIVHMDTQEGSDRLSNNNVVLVSDSENFRPSAYMDYQDGLSLLTLLDSDEPVTARFVQTYISETRTTQNLFAESIAGDPNNVIMLGAHLDSVQAGPGINDDGSGTSLLITIFHALQKYRPKNKIRLAWWGAEERGLLGSRFYTSNVSKAEANAILLYLNFDMVGRGYFGVFDGDGKTHGLAGAPGSDVIEKLFIDHLVEKGIPVTAAVFTGGSDYASFMSTLKKPVGGMHSGTGVAQDPCYHKRCDNYSNANGTHLEVIAKAAAHVLSVLSNEGEKIIPKALMEPSMEGRMRMDMVNSFPWTVVEGERHLGTCGGHDDLVGFLEH</sequence>
<evidence type="ECO:0000256" key="3">
    <source>
        <dbReference type="ARBA" id="ARBA00022670"/>
    </source>
</evidence>
<gene>
    <name evidence="10" type="ORF">TWF481_010077</name>
</gene>
<evidence type="ECO:0000259" key="8">
    <source>
        <dbReference type="Pfam" id="PF02225"/>
    </source>
</evidence>
<protein>
    <recommendedName>
        <fullName evidence="7">Peptide hydrolase</fullName>
        <ecNumber evidence="7">3.4.-.-</ecNumber>
    </recommendedName>
</protein>
<dbReference type="Pfam" id="PF04389">
    <property type="entry name" value="Peptidase_M28"/>
    <property type="match status" value="1"/>
</dbReference>
<keyword evidence="4 7" id="KW-0479">Metal-binding</keyword>
<evidence type="ECO:0000256" key="2">
    <source>
        <dbReference type="ARBA" id="ARBA00005634"/>
    </source>
</evidence>
<evidence type="ECO:0000256" key="4">
    <source>
        <dbReference type="ARBA" id="ARBA00022723"/>
    </source>
</evidence>
<keyword evidence="3 7" id="KW-0645">Protease</keyword>
<evidence type="ECO:0000256" key="7">
    <source>
        <dbReference type="RuleBase" id="RU361240"/>
    </source>
</evidence>
<dbReference type="EC" id="3.4.-.-" evidence="7"/>
<dbReference type="PANTHER" id="PTHR12147:SF26">
    <property type="entry name" value="PEPTIDASE M28 DOMAIN-CONTAINING PROTEIN"/>
    <property type="match status" value="1"/>
</dbReference>
<dbReference type="AlphaFoldDB" id="A0AAV9W242"/>
<dbReference type="Gene3D" id="3.50.30.30">
    <property type="match status" value="1"/>
</dbReference>
<dbReference type="InterPro" id="IPR045175">
    <property type="entry name" value="M28_fam"/>
</dbReference>
<evidence type="ECO:0000313" key="11">
    <source>
        <dbReference type="Proteomes" id="UP001370758"/>
    </source>
</evidence>
<dbReference type="SUPFAM" id="SSF52025">
    <property type="entry name" value="PA domain"/>
    <property type="match status" value="1"/>
</dbReference>
<dbReference type="InterPro" id="IPR007484">
    <property type="entry name" value="Peptidase_M28"/>
</dbReference>
<dbReference type="PANTHER" id="PTHR12147">
    <property type="entry name" value="METALLOPEPTIDASE M28 FAMILY MEMBER"/>
    <property type="match status" value="1"/>
</dbReference>
<comment type="caution">
    <text evidence="10">The sequence shown here is derived from an EMBL/GenBank/DDBJ whole genome shotgun (WGS) entry which is preliminary data.</text>
</comment>
<feature type="domain" description="PA" evidence="8">
    <location>
        <begin position="136"/>
        <end position="234"/>
    </location>
</feature>
<dbReference type="InterPro" id="IPR046450">
    <property type="entry name" value="PA_dom_sf"/>
</dbReference>
<evidence type="ECO:0000256" key="1">
    <source>
        <dbReference type="ARBA" id="ARBA00001947"/>
    </source>
</evidence>
<dbReference type="SUPFAM" id="SSF53187">
    <property type="entry name" value="Zn-dependent exopeptidases"/>
    <property type="match status" value="1"/>
</dbReference>
<dbReference type="EMBL" id="JAVHJL010000007">
    <property type="protein sequence ID" value="KAK6499718.1"/>
    <property type="molecule type" value="Genomic_DNA"/>
</dbReference>
<dbReference type="Proteomes" id="UP001370758">
    <property type="component" value="Unassembled WGS sequence"/>
</dbReference>
<dbReference type="GO" id="GO:0006508">
    <property type="term" value="P:proteolysis"/>
    <property type="evidence" value="ECO:0007669"/>
    <property type="project" value="UniProtKB-KW"/>
</dbReference>
<comment type="cofactor">
    <cofactor evidence="1">
        <name>Zn(2+)</name>
        <dbReference type="ChEBI" id="CHEBI:29105"/>
    </cofactor>
</comment>
<organism evidence="10 11">
    <name type="scientific">Arthrobotrys musiformis</name>
    <dbReference type="NCBI Taxonomy" id="47236"/>
    <lineage>
        <taxon>Eukaryota</taxon>
        <taxon>Fungi</taxon>
        <taxon>Dikarya</taxon>
        <taxon>Ascomycota</taxon>
        <taxon>Pezizomycotina</taxon>
        <taxon>Orbiliomycetes</taxon>
        <taxon>Orbiliales</taxon>
        <taxon>Orbiliaceae</taxon>
        <taxon>Arthrobotrys</taxon>
    </lineage>
</organism>
<feature type="domain" description="Peptidase M28" evidence="9">
    <location>
        <begin position="266"/>
        <end position="458"/>
    </location>
</feature>
<evidence type="ECO:0000256" key="5">
    <source>
        <dbReference type="ARBA" id="ARBA00022801"/>
    </source>
</evidence>
<reference evidence="10 11" key="1">
    <citation type="submission" date="2023-08" db="EMBL/GenBank/DDBJ databases">
        <authorList>
            <person name="Palmer J.M."/>
        </authorList>
    </citation>
    <scope>NUCLEOTIDE SEQUENCE [LARGE SCALE GENOMIC DNA]</scope>
    <source>
        <strain evidence="10 11">TWF481</strain>
    </source>
</reference>
<proteinExistence type="inferred from homology"/>
<dbReference type="Pfam" id="PF02225">
    <property type="entry name" value="PA"/>
    <property type="match status" value="1"/>
</dbReference>
<dbReference type="GO" id="GO:0008235">
    <property type="term" value="F:metalloexopeptidase activity"/>
    <property type="evidence" value="ECO:0007669"/>
    <property type="project" value="InterPro"/>
</dbReference>
<name>A0AAV9W242_9PEZI</name>
<dbReference type="InterPro" id="IPR003137">
    <property type="entry name" value="PA_domain"/>
</dbReference>
<evidence type="ECO:0000256" key="6">
    <source>
        <dbReference type="ARBA" id="ARBA00022833"/>
    </source>
</evidence>
<keyword evidence="5 7" id="KW-0378">Hydrolase</keyword>
<keyword evidence="11" id="KW-1185">Reference proteome</keyword>